<protein>
    <submittedName>
        <fullName evidence="1">Uncharacterized protein</fullName>
    </submittedName>
</protein>
<name>A0A2H3EIP9_ARMGA</name>
<dbReference type="Proteomes" id="UP000217790">
    <property type="component" value="Unassembled WGS sequence"/>
</dbReference>
<organism evidence="1 2">
    <name type="scientific">Armillaria gallica</name>
    <name type="common">Bulbous honey fungus</name>
    <name type="synonym">Armillaria bulbosa</name>
    <dbReference type="NCBI Taxonomy" id="47427"/>
    <lineage>
        <taxon>Eukaryota</taxon>
        <taxon>Fungi</taxon>
        <taxon>Dikarya</taxon>
        <taxon>Basidiomycota</taxon>
        <taxon>Agaricomycotina</taxon>
        <taxon>Agaricomycetes</taxon>
        <taxon>Agaricomycetidae</taxon>
        <taxon>Agaricales</taxon>
        <taxon>Marasmiineae</taxon>
        <taxon>Physalacriaceae</taxon>
        <taxon>Armillaria</taxon>
    </lineage>
</organism>
<keyword evidence="2" id="KW-1185">Reference proteome</keyword>
<proteinExistence type="predicted"/>
<sequence length="146" mass="17194">MVGLLEAPEYTDRFKLLLATNDAPLDEEVRSFTEITAEKGELRNKVNRQINRLKDSMDYLIALQEKAEWEIANYNTIRAPHRRLPDDMLSEIFFQCANEDLFQQNTDRIGKDQNIITSLDNRQAPWVLTRVCKRWRATVLSLPRLW</sequence>
<dbReference type="EMBL" id="KZ293647">
    <property type="protein sequence ID" value="PBL00034.1"/>
    <property type="molecule type" value="Genomic_DNA"/>
</dbReference>
<dbReference type="OrthoDB" id="3365698at2759"/>
<accession>A0A2H3EIP9</accession>
<evidence type="ECO:0000313" key="2">
    <source>
        <dbReference type="Proteomes" id="UP000217790"/>
    </source>
</evidence>
<feature type="non-terminal residue" evidence="1">
    <location>
        <position position="146"/>
    </location>
</feature>
<evidence type="ECO:0000313" key="1">
    <source>
        <dbReference type="EMBL" id="PBL00034.1"/>
    </source>
</evidence>
<gene>
    <name evidence="1" type="ORF">ARMGADRAFT_918027</name>
</gene>
<dbReference type="AlphaFoldDB" id="A0A2H3EIP9"/>
<dbReference type="InParanoid" id="A0A2H3EIP9"/>
<reference evidence="2" key="1">
    <citation type="journal article" date="2017" name="Nat. Ecol. Evol.">
        <title>Genome expansion and lineage-specific genetic innovations in the forest pathogenic fungi Armillaria.</title>
        <authorList>
            <person name="Sipos G."/>
            <person name="Prasanna A.N."/>
            <person name="Walter M.C."/>
            <person name="O'Connor E."/>
            <person name="Balint B."/>
            <person name="Krizsan K."/>
            <person name="Kiss B."/>
            <person name="Hess J."/>
            <person name="Varga T."/>
            <person name="Slot J."/>
            <person name="Riley R."/>
            <person name="Boka B."/>
            <person name="Rigling D."/>
            <person name="Barry K."/>
            <person name="Lee J."/>
            <person name="Mihaltcheva S."/>
            <person name="LaButti K."/>
            <person name="Lipzen A."/>
            <person name="Waldron R."/>
            <person name="Moloney N.M."/>
            <person name="Sperisen C."/>
            <person name="Kredics L."/>
            <person name="Vagvoelgyi C."/>
            <person name="Patrignani A."/>
            <person name="Fitzpatrick D."/>
            <person name="Nagy I."/>
            <person name="Doyle S."/>
            <person name="Anderson J.B."/>
            <person name="Grigoriev I.V."/>
            <person name="Gueldener U."/>
            <person name="Muensterkoetter M."/>
            <person name="Nagy L.G."/>
        </authorList>
    </citation>
    <scope>NUCLEOTIDE SEQUENCE [LARGE SCALE GENOMIC DNA]</scope>
    <source>
        <strain evidence="2">Ar21-2</strain>
    </source>
</reference>